<dbReference type="AlphaFoldDB" id="A0A1Y2AU14"/>
<reference evidence="1 2" key="1">
    <citation type="submission" date="2016-08" db="EMBL/GenBank/DDBJ databases">
        <title>A Parts List for Fungal Cellulosomes Revealed by Comparative Genomics.</title>
        <authorList>
            <consortium name="DOE Joint Genome Institute"/>
            <person name="Haitjema C.H."/>
            <person name="Gilmore S.P."/>
            <person name="Henske J.K."/>
            <person name="Solomon K.V."/>
            <person name="De Groot R."/>
            <person name="Kuo A."/>
            <person name="Mondo S.J."/>
            <person name="Salamov A.A."/>
            <person name="Labutti K."/>
            <person name="Zhao Z."/>
            <person name="Chiniquy J."/>
            <person name="Barry K."/>
            <person name="Brewer H.M."/>
            <person name="Purvine S.O."/>
            <person name="Wright A.T."/>
            <person name="Boxma B."/>
            <person name="Van Alen T."/>
            <person name="Hackstein J.H."/>
            <person name="Baker S.E."/>
            <person name="Grigoriev I.V."/>
            <person name="O'Malley M.A."/>
        </authorList>
    </citation>
    <scope>NUCLEOTIDE SEQUENCE [LARGE SCALE GENOMIC DNA]</scope>
    <source>
        <strain evidence="1 2">G1</strain>
    </source>
</reference>
<dbReference type="GO" id="GO:0004842">
    <property type="term" value="F:ubiquitin-protein transferase activity"/>
    <property type="evidence" value="ECO:0007669"/>
    <property type="project" value="InterPro"/>
</dbReference>
<evidence type="ECO:0000313" key="2">
    <source>
        <dbReference type="Proteomes" id="UP000193920"/>
    </source>
</evidence>
<dbReference type="PANTHER" id="PTHR22605">
    <property type="entry name" value="RZ-TYPE DOMAIN-CONTAINING PROTEIN"/>
    <property type="match status" value="1"/>
</dbReference>
<proteinExistence type="predicted"/>
<accession>A0A1Y2AU14</accession>
<dbReference type="EMBL" id="MCOG01000208">
    <property type="protein sequence ID" value="ORY25780.1"/>
    <property type="molecule type" value="Genomic_DNA"/>
</dbReference>
<name>A0A1Y2AU14_9FUNG</name>
<comment type="caution">
    <text evidence="1">The sequence shown here is derived from an EMBL/GenBank/DDBJ whole genome shotgun (WGS) entry which is preliminary data.</text>
</comment>
<dbReference type="Proteomes" id="UP000193920">
    <property type="component" value="Unassembled WGS sequence"/>
</dbReference>
<protein>
    <submittedName>
        <fullName evidence="1">Uncharacterized protein</fullName>
    </submittedName>
</protein>
<dbReference type="GO" id="GO:0016887">
    <property type="term" value="F:ATP hydrolysis activity"/>
    <property type="evidence" value="ECO:0007669"/>
    <property type="project" value="InterPro"/>
</dbReference>
<dbReference type="InterPro" id="IPR031248">
    <property type="entry name" value="RNF213"/>
</dbReference>
<sequence>MDISLLHQDQYTNAKVILNEMNDEPELSSNNPLKVIHSKLEYDDNKKKMSFIEISNYCLDALKMDRGIHLSTPNPDIEDLKIAALAITKSYNIKLNTLYGKYFEELSLAYYKYKKQLNLYPSKFEDLKLKYNIKEYHGTRDFYYLIKTASKLLIKHKFPQNKKNHYKITM</sequence>
<dbReference type="PANTHER" id="PTHR22605:SF1">
    <property type="entry name" value="RZ-TYPE DOMAIN-CONTAINING PROTEIN"/>
    <property type="match status" value="1"/>
</dbReference>
<organism evidence="1 2">
    <name type="scientific">Neocallimastix californiae</name>
    <dbReference type="NCBI Taxonomy" id="1754190"/>
    <lineage>
        <taxon>Eukaryota</taxon>
        <taxon>Fungi</taxon>
        <taxon>Fungi incertae sedis</taxon>
        <taxon>Chytridiomycota</taxon>
        <taxon>Chytridiomycota incertae sedis</taxon>
        <taxon>Neocallimastigomycetes</taxon>
        <taxon>Neocallimastigales</taxon>
        <taxon>Neocallimastigaceae</taxon>
        <taxon>Neocallimastix</taxon>
    </lineage>
</organism>
<evidence type="ECO:0000313" key="1">
    <source>
        <dbReference type="EMBL" id="ORY25780.1"/>
    </source>
</evidence>
<keyword evidence="2" id="KW-1185">Reference proteome</keyword>
<dbReference type="OrthoDB" id="6110868at2759"/>
<gene>
    <name evidence="1" type="ORF">LY90DRAFT_514037</name>
</gene>